<protein>
    <submittedName>
        <fullName evidence="2">Uncharacterized protein</fullName>
    </submittedName>
</protein>
<geneLocation type="mitochondrion" evidence="2"/>
<keyword evidence="1" id="KW-1133">Transmembrane helix</keyword>
<evidence type="ECO:0000256" key="1">
    <source>
        <dbReference type="SAM" id="Phobius"/>
    </source>
</evidence>
<accession>A0A124GNY1</accession>
<dbReference type="EMBL" id="LKAM01000001">
    <property type="protein sequence ID" value="KUM50238.1"/>
    <property type="molecule type" value="Genomic_DNA"/>
</dbReference>
<evidence type="ECO:0000313" key="3">
    <source>
        <dbReference type="EMBL" id="KUM50259.1"/>
    </source>
</evidence>
<proteinExistence type="predicted"/>
<keyword evidence="1" id="KW-0472">Membrane</keyword>
<keyword evidence="2" id="KW-0496">Mitochondrion</keyword>
<dbReference type="EMBL" id="LKAM01000001">
    <property type="protein sequence ID" value="KUM50259.1"/>
    <property type="molecule type" value="Genomic_DNA"/>
</dbReference>
<keyword evidence="1" id="KW-0812">Transmembrane</keyword>
<reference evidence="2" key="1">
    <citation type="journal article" date="2015" name="Genome Biol. Evol.">
        <title>Organellar Genomes of White Spruce (Picea glauca): Assembly and Annotation.</title>
        <authorList>
            <person name="Jackman S.D."/>
            <person name="Warren R.L."/>
            <person name="Gibb E.A."/>
            <person name="Vandervalk B.P."/>
            <person name="Mohamadi H."/>
            <person name="Chu J."/>
            <person name="Raymond A."/>
            <person name="Pleasance S."/>
            <person name="Coope R."/>
            <person name="Wildung M.R."/>
            <person name="Ritland C.E."/>
            <person name="Bousquet J."/>
            <person name="Jones S.J."/>
            <person name="Bohlmann J."/>
            <person name="Birol I."/>
        </authorList>
    </citation>
    <scope>NUCLEOTIDE SEQUENCE [LARGE SCALE GENOMIC DNA]</scope>
    <source>
        <tissue evidence="2">Flushing bud</tissue>
    </source>
</reference>
<dbReference type="AlphaFoldDB" id="A0A124GNY1"/>
<name>A0A124GNY1_PICGL</name>
<comment type="caution">
    <text evidence="2">The sequence shown here is derived from an EMBL/GenBank/DDBJ whole genome shotgun (WGS) entry which is preliminary data.</text>
</comment>
<gene>
    <name evidence="3" type="ORF">ABT39_MTgene102</name>
    <name evidence="2" type="ORF">ABT39_MTgene81</name>
</gene>
<feature type="transmembrane region" description="Helical" evidence="1">
    <location>
        <begin position="29"/>
        <end position="52"/>
    </location>
</feature>
<evidence type="ECO:0000313" key="2">
    <source>
        <dbReference type="EMBL" id="KUM50238.1"/>
    </source>
</evidence>
<organism evidence="2">
    <name type="scientific">Picea glauca</name>
    <name type="common">White spruce</name>
    <name type="synonym">Pinus glauca</name>
    <dbReference type="NCBI Taxonomy" id="3330"/>
    <lineage>
        <taxon>Eukaryota</taxon>
        <taxon>Viridiplantae</taxon>
        <taxon>Streptophyta</taxon>
        <taxon>Embryophyta</taxon>
        <taxon>Tracheophyta</taxon>
        <taxon>Spermatophyta</taxon>
        <taxon>Pinopsida</taxon>
        <taxon>Pinidae</taxon>
        <taxon>Conifers I</taxon>
        <taxon>Pinales</taxon>
        <taxon>Pinaceae</taxon>
        <taxon>Picea</taxon>
    </lineage>
</organism>
<sequence length="85" mass="9930">MIQVSIHLMMPVLAGMAYSATRLGLDIPPWLLGLLTWLAYWLYKTSSFAILFQIRSFRGPNINYQNNEMYFSYYLTIPLYNVSLL</sequence>